<dbReference type="GO" id="GO:0006508">
    <property type="term" value="P:proteolysis"/>
    <property type="evidence" value="ECO:0007669"/>
    <property type="project" value="UniProtKB-KW"/>
</dbReference>
<organism evidence="9 10">
    <name type="scientific">Lachnoclostridium phytofermentans</name>
    <dbReference type="NCBI Taxonomy" id="66219"/>
    <lineage>
        <taxon>Bacteria</taxon>
        <taxon>Bacillati</taxon>
        <taxon>Bacillota</taxon>
        <taxon>Clostridia</taxon>
        <taxon>Lachnospirales</taxon>
        <taxon>Lachnospiraceae</taxon>
    </lineage>
</organism>
<dbReference type="InterPro" id="IPR015500">
    <property type="entry name" value="Peptidase_S8_subtilisin-rel"/>
</dbReference>
<evidence type="ECO:0000256" key="7">
    <source>
        <dbReference type="RuleBase" id="RU003355"/>
    </source>
</evidence>
<evidence type="ECO:0000256" key="3">
    <source>
        <dbReference type="ARBA" id="ARBA00022801"/>
    </source>
</evidence>
<evidence type="ECO:0000256" key="5">
    <source>
        <dbReference type="PIRSR" id="PIRSR615500-1"/>
    </source>
</evidence>
<evidence type="ECO:0000313" key="9">
    <source>
        <dbReference type="EMBL" id="HCL04116.1"/>
    </source>
</evidence>
<dbReference type="PROSITE" id="PS00136">
    <property type="entry name" value="SUBTILASE_ASP"/>
    <property type="match status" value="1"/>
</dbReference>
<evidence type="ECO:0000256" key="2">
    <source>
        <dbReference type="ARBA" id="ARBA00022670"/>
    </source>
</evidence>
<dbReference type="InterPro" id="IPR050131">
    <property type="entry name" value="Peptidase_S8_subtilisin-like"/>
</dbReference>
<comment type="similarity">
    <text evidence="1 6 7">Belongs to the peptidase S8 family.</text>
</comment>
<dbReference type="PROSITE" id="PS00137">
    <property type="entry name" value="SUBTILASE_HIS"/>
    <property type="match status" value="1"/>
</dbReference>
<keyword evidence="4 6" id="KW-0720">Serine protease</keyword>
<dbReference type="GO" id="GO:0004252">
    <property type="term" value="F:serine-type endopeptidase activity"/>
    <property type="evidence" value="ECO:0007669"/>
    <property type="project" value="UniProtKB-UniRule"/>
</dbReference>
<gene>
    <name evidence="9" type="ORF">DHW61_17190</name>
</gene>
<evidence type="ECO:0000256" key="1">
    <source>
        <dbReference type="ARBA" id="ARBA00011073"/>
    </source>
</evidence>
<protein>
    <submittedName>
        <fullName evidence="9">Peptidase S8</fullName>
    </submittedName>
</protein>
<evidence type="ECO:0000259" key="8">
    <source>
        <dbReference type="Pfam" id="PF00082"/>
    </source>
</evidence>
<feature type="active site" description="Charge relay system" evidence="5 6">
    <location>
        <position position="64"/>
    </location>
</feature>
<comment type="caution">
    <text evidence="9">The sequence shown here is derived from an EMBL/GenBank/DDBJ whole genome shotgun (WGS) entry which is preliminary data.</text>
</comment>
<dbReference type="InterPro" id="IPR036852">
    <property type="entry name" value="Peptidase_S8/S53_dom_sf"/>
</dbReference>
<dbReference type="InterPro" id="IPR000209">
    <property type="entry name" value="Peptidase_S8/S53_dom"/>
</dbReference>
<dbReference type="PROSITE" id="PS51892">
    <property type="entry name" value="SUBTILASE"/>
    <property type="match status" value="1"/>
</dbReference>
<evidence type="ECO:0000313" key="10">
    <source>
        <dbReference type="Proteomes" id="UP000262969"/>
    </source>
</evidence>
<dbReference type="PRINTS" id="PR00723">
    <property type="entry name" value="SUBTILISIN"/>
</dbReference>
<dbReference type="Proteomes" id="UP000262969">
    <property type="component" value="Unassembled WGS sequence"/>
</dbReference>
<dbReference type="AlphaFoldDB" id="A0A3D2XAW2"/>
<name>A0A3D2XAW2_9FIRM</name>
<sequence length="327" mass="35162">MDLASRTIRLKYAHDRRIYGTGIGVAIVDTGICQHPDFLKNCNRKIYFKDFIHQRNGMYDDCGHGTHVAGIIGGSGYASGGKYIGVAPNCNLIMTKTLNYKGDGNISDVLIALDWIVKHKVELGIRIVNLSFGMGNKEISQDGRNLIQAVENVWDSGIVVVAAAGNGGPNLGSVAVPGSSKKIITVGASDDNIEVDLMGNRAKNYSGRGPTFECIKKPDIVAPASNIMSCALARSYGSDKFRALNTNHFSAAIKGSRERYGNFYTEKSGTSMATPIVSGAIALLLSVKPNLTPKEVKIKIRDSCINLGEPQSKQGWGLLDIENLLKA</sequence>
<keyword evidence="3 6" id="KW-0378">Hydrolase</keyword>
<dbReference type="InterPro" id="IPR023828">
    <property type="entry name" value="Peptidase_S8_Ser-AS"/>
</dbReference>
<dbReference type="PANTHER" id="PTHR43806">
    <property type="entry name" value="PEPTIDASE S8"/>
    <property type="match status" value="1"/>
</dbReference>
<dbReference type="Gene3D" id="3.40.50.200">
    <property type="entry name" value="Peptidase S8/S53 domain"/>
    <property type="match status" value="1"/>
</dbReference>
<reference evidence="9 10" key="1">
    <citation type="journal article" date="2018" name="Nat. Biotechnol.">
        <title>A standardized bacterial taxonomy based on genome phylogeny substantially revises the tree of life.</title>
        <authorList>
            <person name="Parks D.H."/>
            <person name="Chuvochina M."/>
            <person name="Waite D.W."/>
            <person name="Rinke C."/>
            <person name="Skarshewski A."/>
            <person name="Chaumeil P.A."/>
            <person name="Hugenholtz P."/>
        </authorList>
    </citation>
    <scope>NUCLEOTIDE SEQUENCE [LARGE SCALE GENOMIC DNA]</scope>
    <source>
        <strain evidence="9">UBA11728</strain>
    </source>
</reference>
<feature type="active site" description="Charge relay system" evidence="5 6">
    <location>
        <position position="271"/>
    </location>
</feature>
<dbReference type="PANTHER" id="PTHR43806:SF11">
    <property type="entry name" value="CEREVISIN-RELATED"/>
    <property type="match status" value="1"/>
</dbReference>
<feature type="active site" description="Charge relay system" evidence="5 6">
    <location>
        <position position="29"/>
    </location>
</feature>
<dbReference type="SUPFAM" id="SSF52743">
    <property type="entry name" value="Subtilisin-like"/>
    <property type="match status" value="1"/>
</dbReference>
<dbReference type="CDD" id="cd07487">
    <property type="entry name" value="Peptidases_S8_1"/>
    <property type="match status" value="1"/>
</dbReference>
<dbReference type="EMBL" id="DPVV01000561">
    <property type="protein sequence ID" value="HCL04116.1"/>
    <property type="molecule type" value="Genomic_DNA"/>
</dbReference>
<accession>A0A3D2XAW2</accession>
<evidence type="ECO:0000256" key="6">
    <source>
        <dbReference type="PROSITE-ProRule" id="PRU01240"/>
    </source>
</evidence>
<feature type="domain" description="Peptidase S8/S53" evidence="8">
    <location>
        <begin position="20"/>
        <end position="317"/>
    </location>
</feature>
<proteinExistence type="inferred from homology"/>
<dbReference type="InterPro" id="IPR022398">
    <property type="entry name" value="Peptidase_S8_His-AS"/>
</dbReference>
<dbReference type="PROSITE" id="PS00138">
    <property type="entry name" value="SUBTILASE_SER"/>
    <property type="match status" value="1"/>
</dbReference>
<dbReference type="Pfam" id="PF00082">
    <property type="entry name" value="Peptidase_S8"/>
    <property type="match status" value="1"/>
</dbReference>
<dbReference type="InterPro" id="IPR023827">
    <property type="entry name" value="Peptidase_S8_Asp-AS"/>
</dbReference>
<keyword evidence="2 6" id="KW-0645">Protease</keyword>
<evidence type="ECO:0000256" key="4">
    <source>
        <dbReference type="ARBA" id="ARBA00022825"/>
    </source>
</evidence>